<dbReference type="InterPro" id="IPR000073">
    <property type="entry name" value="AB_hydrolase_1"/>
</dbReference>
<keyword evidence="3" id="KW-1185">Reference proteome</keyword>
<organism evidence="2 3">
    <name type="scientific">Rhodomicrobium udaipurense</name>
    <dbReference type="NCBI Taxonomy" id="1202716"/>
    <lineage>
        <taxon>Bacteria</taxon>
        <taxon>Pseudomonadati</taxon>
        <taxon>Pseudomonadota</taxon>
        <taxon>Alphaproteobacteria</taxon>
        <taxon>Hyphomicrobiales</taxon>
        <taxon>Hyphomicrobiaceae</taxon>
        <taxon>Rhodomicrobium</taxon>
    </lineage>
</organism>
<dbReference type="AlphaFoldDB" id="A0A8I1KIL5"/>
<name>A0A8I1KIL5_9HYPH</name>
<dbReference type="RefSeq" id="WP_081796533.1">
    <property type="nucleotide sequence ID" value="NZ_JAEMUK010000008.1"/>
</dbReference>
<accession>A0A8I1KIL5</accession>
<reference evidence="2 3" key="1">
    <citation type="submission" date="2020-12" db="EMBL/GenBank/DDBJ databases">
        <title>Revised draft genomes of Rhodomicrobium vannielii ATCC 17100 and Rhodomicrobium udaipurense JA643.</title>
        <authorList>
            <person name="Conners E.M."/>
            <person name="Davenport E.J."/>
            <person name="Bose A."/>
        </authorList>
    </citation>
    <scope>NUCLEOTIDE SEQUENCE [LARGE SCALE GENOMIC DNA]</scope>
    <source>
        <strain evidence="2 3">JA643</strain>
    </source>
</reference>
<gene>
    <name evidence="2" type="ORF">JDN41_04210</name>
</gene>
<protein>
    <submittedName>
        <fullName evidence="2">Alpha/beta hydrolase</fullName>
    </submittedName>
</protein>
<sequence>MSEKPRLGSFQSLGPNGFHEVAYTEWGDPQSPRLVFCVHGYTRNSRDFDVLAESLAEECHVVCMDVAGRGRSEWLPKKNDYSFSLYLTDAAALLARVTAPPPPPTGLKRVFRRTQPKPKRHIDWIGTSMGGLIGMMLAARRNSPIRRLILNDVGPLVPWPALMRMKKAQTGLGRSFSCLEDVEFHLRETCASFGPLTETQWRKVTTNSAIEQRDGSYVLAFDPAIITHMRSGGVTGVAFGSEFLAGVDLWPTYEAIRCPTLVLRGAESDLLLGKIADDMMRRGPRAKIVEFEGIGHAPWLMADEQIGAVRDFLFASTVKAPAAEPVRREKVALHPA</sequence>
<dbReference type="Gene3D" id="3.40.50.1820">
    <property type="entry name" value="alpha/beta hydrolase"/>
    <property type="match status" value="1"/>
</dbReference>
<evidence type="ECO:0000259" key="1">
    <source>
        <dbReference type="Pfam" id="PF12697"/>
    </source>
</evidence>
<dbReference type="Pfam" id="PF12697">
    <property type="entry name" value="Abhydrolase_6"/>
    <property type="match status" value="1"/>
</dbReference>
<dbReference type="PANTHER" id="PTHR43798">
    <property type="entry name" value="MONOACYLGLYCEROL LIPASE"/>
    <property type="match status" value="1"/>
</dbReference>
<evidence type="ECO:0000313" key="2">
    <source>
        <dbReference type="EMBL" id="MBJ7542757.1"/>
    </source>
</evidence>
<dbReference type="InterPro" id="IPR050266">
    <property type="entry name" value="AB_hydrolase_sf"/>
</dbReference>
<proteinExistence type="predicted"/>
<dbReference type="Proteomes" id="UP000623250">
    <property type="component" value="Unassembled WGS sequence"/>
</dbReference>
<dbReference type="PANTHER" id="PTHR43798:SF33">
    <property type="entry name" value="HYDROLASE, PUTATIVE (AFU_ORTHOLOGUE AFUA_2G14860)-RELATED"/>
    <property type="match status" value="1"/>
</dbReference>
<dbReference type="GO" id="GO:0016020">
    <property type="term" value="C:membrane"/>
    <property type="evidence" value="ECO:0007669"/>
    <property type="project" value="TreeGrafter"/>
</dbReference>
<dbReference type="SUPFAM" id="SSF53474">
    <property type="entry name" value="alpha/beta-Hydrolases"/>
    <property type="match status" value="1"/>
</dbReference>
<dbReference type="EMBL" id="JAEMUK010000008">
    <property type="protein sequence ID" value="MBJ7542757.1"/>
    <property type="molecule type" value="Genomic_DNA"/>
</dbReference>
<evidence type="ECO:0000313" key="3">
    <source>
        <dbReference type="Proteomes" id="UP000623250"/>
    </source>
</evidence>
<keyword evidence="2" id="KW-0378">Hydrolase</keyword>
<feature type="domain" description="AB hydrolase-1" evidence="1">
    <location>
        <begin position="35"/>
        <end position="304"/>
    </location>
</feature>
<dbReference type="InterPro" id="IPR029058">
    <property type="entry name" value="AB_hydrolase_fold"/>
</dbReference>
<comment type="caution">
    <text evidence="2">The sequence shown here is derived from an EMBL/GenBank/DDBJ whole genome shotgun (WGS) entry which is preliminary data.</text>
</comment>
<dbReference type="GO" id="GO:0016787">
    <property type="term" value="F:hydrolase activity"/>
    <property type="evidence" value="ECO:0007669"/>
    <property type="project" value="UniProtKB-KW"/>
</dbReference>